<proteinExistence type="predicted"/>
<gene>
    <name evidence="1" type="ORF">F4821DRAFT_277461</name>
</gene>
<keyword evidence="2" id="KW-1185">Reference proteome</keyword>
<protein>
    <submittedName>
        <fullName evidence="1">Ankyrin repeat-containing domain protein</fullName>
    </submittedName>
</protein>
<sequence>MGLLGLPNEVLSLITEHLSPKDIGNSRGSCRALFGALERDYYRRLRNNDTFLQRTIHEGRTTTLEKLLIHGTNPDLVLLDNYTRITRYNGEVIQTGEQLWTLLHRAISLGHHDMARLLLERGANVHALSRHTCECSLTAFDHAVEEEPLWMPLHTAICCNDLTMVQLLLANGASFKVATRHSRSSPRISAFHVASCRASPEICRLIFDHFRPEIDIKDPWGYSGLSLAFNFNQNWDTVEWFVQNGADINTRGWRGTSIFQAACYWGQFTKAYRLLQLGADPFVVDIYYSPLHACCEKCLNVPNDEDSLPTSLQRIDRLTMVKLLVDKGADINARKDVTCLTPLAVAAREGLFSIVEYLVKAGAAIDAIDNEGETPLMAACRSRADHTQVVSIVKLLLKEGACVTNINGFGCTALDMLCITSLARSGTTTNAIARLLLAYGTHLEFYNSDSAGKVSLVYELYTRDRLRTRDENLELCNLLLEHGETSPPSQSDLRKMFNLALSRYESHALRFLLQFEEVKAMVPTMKGSWGFSQALRYNKPVIAEILLDNGCPLTYDSENNWPCLLSACRIGHLSIVQKLLQAGARASINHCSREGEIPLGLAIHQRNHSLCMLLLENGADPFGCSRPMVDAKIYIPWRCHLEDAIWQGMVEFVEAVVQKGLVTPTSPSITDIMVTICSRPCGPITDKLLEIFLRLGVDPNMMIRDPEYDYKIVRLLDMLVGRRNFEGVALLAKYDPTYAGLSSTQSGDTA</sequence>
<evidence type="ECO:0000313" key="1">
    <source>
        <dbReference type="EMBL" id="KAI6088034.1"/>
    </source>
</evidence>
<name>A0ACC0D610_9PEZI</name>
<comment type="caution">
    <text evidence="1">The sequence shown here is derived from an EMBL/GenBank/DDBJ whole genome shotgun (WGS) entry which is preliminary data.</text>
</comment>
<dbReference type="EMBL" id="MU394304">
    <property type="protein sequence ID" value="KAI6088034.1"/>
    <property type="molecule type" value="Genomic_DNA"/>
</dbReference>
<reference evidence="1 2" key="1">
    <citation type="journal article" date="2022" name="New Phytol.">
        <title>Ecological generalism drives hyperdiversity of secondary metabolite gene clusters in xylarialean endophytes.</title>
        <authorList>
            <person name="Franco M.E.E."/>
            <person name="Wisecaver J.H."/>
            <person name="Arnold A.E."/>
            <person name="Ju Y.M."/>
            <person name="Slot J.C."/>
            <person name="Ahrendt S."/>
            <person name="Moore L.P."/>
            <person name="Eastman K.E."/>
            <person name="Scott K."/>
            <person name="Konkel Z."/>
            <person name="Mondo S.J."/>
            <person name="Kuo A."/>
            <person name="Hayes R.D."/>
            <person name="Haridas S."/>
            <person name="Andreopoulos B."/>
            <person name="Riley R."/>
            <person name="LaButti K."/>
            <person name="Pangilinan J."/>
            <person name="Lipzen A."/>
            <person name="Amirebrahimi M."/>
            <person name="Yan J."/>
            <person name="Adam C."/>
            <person name="Keymanesh K."/>
            <person name="Ng V."/>
            <person name="Louie K."/>
            <person name="Northen T."/>
            <person name="Drula E."/>
            <person name="Henrissat B."/>
            <person name="Hsieh H.M."/>
            <person name="Youens-Clark K."/>
            <person name="Lutzoni F."/>
            <person name="Miadlikowska J."/>
            <person name="Eastwood D.C."/>
            <person name="Hamelin R.C."/>
            <person name="Grigoriev I.V."/>
            <person name="U'Ren J.M."/>
        </authorList>
    </citation>
    <scope>NUCLEOTIDE SEQUENCE [LARGE SCALE GENOMIC DNA]</scope>
    <source>
        <strain evidence="1 2">ER1909</strain>
    </source>
</reference>
<evidence type="ECO:0000313" key="2">
    <source>
        <dbReference type="Proteomes" id="UP001497680"/>
    </source>
</evidence>
<organism evidence="1 2">
    <name type="scientific">Hypoxylon rubiginosum</name>
    <dbReference type="NCBI Taxonomy" id="110542"/>
    <lineage>
        <taxon>Eukaryota</taxon>
        <taxon>Fungi</taxon>
        <taxon>Dikarya</taxon>
        <taxon>Ascomycota</taxon>
        <taxon>Pezizomycotina</taxon>
        <taxon>Sordariomycetes</taxon>
        <taxon>Xylariomycetidae</taxon>
        <taxon>Xylariales</taxon>
        <taxon>Hypoxylaceae</taxon>
        <taxon>Hypoxylon</taxon>
    </lineage>
</organism>
<dbReference type="Proteomes" id="UP001497680">
    <property type="component" value="Unassembled WGS sequence"/>
</dbReference>
<accession>A0ACC0D610</accession>